<accession>A0A7J8M2B1</accession>
<keyword evidence="2" id="KW-1185">Reference proteome</keyword>
<name>A0A7J8M2B1_9ROSI</name>
<reference evidence="1 2" key="1">
    <citation type="journal article" date="2019" name="Genome Biol. Evol.">
        <title>Insights into the evolution of the New World diploid cottons (Gossypium, subgenus Houzingenia) based on genome sequencing.</title>
        <authorList>
            <person name="Grover C.E."/>
            <person name="Arick M.A. 2nd"/>
            <person name="Thrash A."/>
            <person name="Conover J.L."/>
            <person name="Sanders W.S."/>
            <person name="Peterson D.G."/>
            <person name="Frelichowski J.E."/>
            <person name="Scheffler J.A."/>
            <person name="Scheffler B.E."/>
            <person name="Wendel J.F."/>
        </authorList>
    </citation>
    <scope>NUCLEOTIDE SEQUENCE [LARGE SCALE GENOMIC DNA]</scope>
    <source>
        <strain evidence="1">157</strain>
        <tissue evidence="1">Leaf</tissue>
    </source>
</reference>
<proteinExistence type="predicted"/>
<organism evidence="1 2">
    <name type="scientific">Gossypium lobatum</name>
    <dbReference type="NCBI Taxonomy" id="34289"/>
    <lineage>
        <taxon>Eukaryota</taxon>
        <taxon>Viridiplantae</taxon>
        <taxon>Streptophyta</taxon>
        <taxon>Embryophyta</taxon>
        <taxon>Tracheophyta</taxon>
        <taxon>Spermatophyta</taxon>
        <taxon>Magnoliopsida</taxon>
        <taxon>eudicotyledons</taxon>
        <taxon>Gunneridae</taxon>
        <taxon>Pentapetalae</taxon>
        <taxon>rosids</taxon>
        <taxon>malvids</taxon>
        <taxon>Malvales</taxon>
        <taxon>Malvaceae</taxon>
        <taxon>Malvoideae</taxon>
        <taxon>Gossypium</taxon>
    </lineage>
</organism>
<evidence type="ECO:0000313" key="1">
    <source>
        <dbReference type="EMBL" id="MBA0558773.1"/>
    </source>
</evidence>
<sequence length="83" mass="9156">MDVFIPEEYVSRRRMEKKAAALAGKRTPDMVAETEASKKMENKSKLPPAFRFDGNELLVGGGISETVVVRLIRGFASPGFVII</sequence>
<dbReference type="AlphaFoldDB" id="A0A7J8M2B1"/>
<comment type="caution">
    <text evidence="1">The sequence shown here is derived from an EMBL/GenBank/DDBJ whole genome shotgun (WGS) entry which is preliminary data.</text>
</comment>
<evidence type="ECO:0000313" key="2">
    <source>
        <dbReference type="Proteomes" id="UP000593572"/>
    </source>
</evidence>
<dbReference type="Proteomes" id="UP000593572">
    <property type="component" value="Unassembled WGS sequence"/>
</dbReference>
<dbReference type="EMBL" id="JABEZX010000006">
    <property type="protein sequence ID" value="MBA0558773.1"/>
    <property type="molecule type" value="Genomic_DNA"/>
</dbReference>
<protein>
    <submittedName>
        <fullName evidence="1">Uncharacterized protein</fullName>
    </submittedName>
</protein>
<gene>
    <name evidence="1" type="ORF">Golob_015777</name>
</gene>